<dbReference type="WBParaSite" id="maker-uti_cns_0003346-snap-gene-0.2-mRNA-1">
    <property type="protein sequence ID" value="maker-uti_cns_0003346-snap-gene-0.2-mRNA-1"/>
    <property type="gene ID" value="maker-uti_cns_0003346-snap-gene-0.2"/>
</dbReference>
<dbReference type="Gene3D" id="3.50.50.60">
    <property type="entry name" value="FAD/NAD(P)-binding domain"/>
    <property type="match status" value="2"/>
</dbReference>
<dbReference type="PANTHER" id="PTHR10668:SF103">
    <property type="entry name" value="PYRIDINE NUCLEOTIDE-DISULFIDE OXIDOREDUCTASE DOMAIN-CONTAINING PROTEIN 2"/>
    <property type="match status" value="1"/>
</dbReference>
<dbReference type="PANTHER" id="PTHR10668">
    <property type="entry name" value="PHYTOENE DEHYDROGENASE"/>
    <property type="match status" value="1"/>
</dbReference>
<comment type="subcellular location">
    <subcellularLocation>
        <location evidence="1">Mitochondrion matrix</location>
    </subcellularLocation>
</comment>
<evidence type="ECO:0000313" key="9">
    <source>
        <dbReference type="Proteomes" id="UP000095280"/>
    </source>
</evidence>
<proteinExistence type="inferred from homology"/>
<evidence type="ECO:0000256" key="6">
    <source>
        <dbReference type="SAM" id="MobiDB-lite"/>
    </source>
</evidence>
<comment type="similarity">
    <text evidence="2">Belongs to the carotenoid/retinoid oxidoreductase family.</text>
</comment>
<evidence type="ECO:0000313" key="10">
    <source>
        <dbReference type="WBParaSite" id="maker-uti_cns_0003346-snap-gene-0.2-mRNA-1"/>
    </source>
</evidence>
<accession>A0A1I8GVL7</accession>
<keyword evidence="7" id="KW-0472">Membrane</keyword>
<feature type="transmembrane region" description="Helical" evidence="7">
    <location>
        <begin position="1293"/>
        <end position="1311"/>
    </location>
</feature>
<organism evidence="9 10">
    <name type="scientific">Macrostomum lignano</name>
    <dbReference type="NCBI Taxonomy" id="282301"/>
    <lineage>
        <taxon>Eukaryota</taxon>
        <taxon>Metazoa</taxon>
        <taxon>Spiralia</taxon>
        <taxon>Lophotrochozoa</taxon>
        <taxon>Platyhelminthes</taxon>
        <taxon>Rhabditophora</taxon>
        <taxon>Macrostomorpha</taxon>
        <taxon>Macrostomida</taxon>
        <taxon>Macrostomidae</taxon>
        <taxon>Macrostomum</taxon>
    </lineage>
</organism>
<dbReference type="InterPro" id="IPR036188">
    <property type="entry name" value="FAD/NAD-bd_sf"/>
</dbReference>
<dbReference type="InterPro" id="IPR002937">
    <property type="entry name" value="Amino_oxidase"/>
</dbReference>
<feature type="domain" description="Amine oxidase" evidence="8">
    <location>
        <begin position="610"/>
        <end position="716"/>
    </location>
</feature>
<protein>
    <recommendedName>
        <fullName evidence="5">Pyridine nucleotide-disulfide oxidoreductase domain-containing protein 2</fullName>
    </recommendedName>
</protein>
<feature type="transmembrane region" description="Helical" evidence="7">
    <location>
        <begin position="1317"/>
        <end position="1339"/>
    </location>
</feature>
<reference evidence="10" key="1">
    <citation type="submission" date="2016-11" db="UniProtKB">
        <authorList>
            <consortium name="WormBaseParasite"/>
        </authorList>
    </citation>
    <scope>IDENTIFICATION</scope>
</reference>
<dbReference type="Pfam" id="PF13450">
    <property type="entry name" value="NAD_binding_8"/>
    <property type="match status" value="1"/>
</dbReference>
<evidence type="ECO:0000259" key="8">
    <source>
        <dbReference type="Pfam" id="PF01593"/>
    </source>
</evidence>
<dbReference type="SUPFAM" id="SSF51905">
    <property type="entry name" value="FAD/NAD(P)-binding domain"/>
    <property type="match status" value="1"/>
</dbReference>
<feature type="compositionally biased region" description="Basic and acidic residues" evidence="6">
    <location>
        <begin position="1"/>
        <end position="11"/>
    </location>
</feature>
<keyword evidence="7" id="KW-1133">Transmembrane helix</keyword>
<evidence type="ECO:0000256" key="1">
    <source>
        <dbReference type="ARBA" id="ARBA00004305"/>
    </source>
</evidence>
<name>A0A1I8GVL7_9PLAT</name>
<keyword evidence="7" id="KW-0812">Transmembrane</keyword>
<dbReference type="Pfam" id="PF01593">
    <property type="entry name" value="Amino_oxidase"/>
    <property type="match status" value="1"/>
</dbReference>
<sequence>RLPDDCLRLEPEFQPPQAPLSEQSVVSLSEAESSFAESSLAESSLAESSLAESLLAESNTMLVQNPCPEQGSRPLLLVLQKSLAFKQKVAPVAGSGAVAAGVEVPLKPGQAAAPGSSWQPAKAPEPFNSCTFVTSAMALSEDSVTVALARQPLSPSVPLVPPKVITVQLNIAVNAVVGSANTRSSSAPSKLTVTSLALASSLMLTECQYPSVRLTAAWLRLPFEGQSAVRCWKVMPRTSCSMLLVSLSVDGAYKPQMDQAGCDARNSNVATVSIGIAEAFWRVRFATPLTLNVATSAEALEIGSVTRNSTPKQKYRKNRRRNMLSASNNSTKAKEVMYQCRILLRQRSLLQRSLCTAKSGTPNGRFDCAVIGAGHNGLVAAAYLAGAGKKVCVLERRHVIGGAAVTEEIVPGFKFSRCSYVLSLLRPKVMEDLQLERHGLVVYTRDPSSYTPLLEPGSKTGAQSLLLGRDHARTHRSIAAFSPRDADQFVRYEEQMGRLAASLEPLLDNPPFNLHHLLASSGLRAKARELERARPLYRMASQLGPQLLQLYELLTAPTSRILDRWFESEPLKATLATDSVIGAMISPDTPGSGYVLLHHVMGGVNNIPGAWGFVHGGMGSVSKAIAESAQARGAKIFTDAPVSHIKVVNGKTEGVVLADGSEVDAPVVLSNATPKVTFENLLPPDSLPEDDFLASVRRIDYASPVTKINVAVSRLPNFLADPNPVSGDCPDHFHGTIHLNSDSCAMIDTAYRACQQGGYADRPVIEMTVPSSLDDSLAPKGAHVVQLFTQYTPKLLHGKRWTQEDKDRYTRTVFKCIDDYAPGFSASVVGSDVLTPQDLEETFGLTGGNIFHGGMSLDQLYFMRPTPEYCDYRSPIGGLYLCGSGAHPGGGVMGAPGRLCALEFFLLSSVLAVRLLGGLLRRFVGALKRRQLVVLARLVRRLAGGVAPGELLCQLVLADALAPANLQLAEPLCAHDFLESLLGFGAQLRILRVHQHHAVDLRAGLGVLFHEVHVDVIGVRVEGQSWKRQLREQHQQHREGFSSKSRLHFQDRRVYQTFKSGSSHVGPVFSIFIPACQLISVSNCNATRHATSTQSRLGSVVALSELALEQLNTDDGEHELEQEGDQHDVADALHRYDHALYDSVLYAHLVSGILRVDGFLGGQHGAADEDADQHHAAEILWHSTRNRLVLLKTNNEDASGIGRTFSLMFSSDSRRGLAVVTGVSSASESSPPSPSPSGSSPSVGIRRSMSSSSPPKSRRMLRSMPDAAAKYYSKRLHLSVPALTSRVLAHNTVGIFAIVTAIAVAALAAFASSVGLFAAFAVLLLLLLVSLFLIVLGVVRIGQVVHGDGQEDVQQDVVAADEQNDKVEGHQDAHQAANAAVAVDAIVHDDVPVFAGQNLRQKSAQQLTWNTVISDCQKESKLLRGFSEVSKLNLPPNSCMPSSAKITMNRNSSSSREAMLLIEANSDATRFLSELQYRVTLNTRSSLAHLSTEIPSQGHLGQRRDHDKEVEFVKQEAVIGANAKRVHFQQHLKGEHGYKSVIGFVLKVLQPKRLIVELGGQHPRVAEHQHDDRPATCDFTQRRQKRRQRRFHLLNARLKNEAERIPCCPASGFELVPSSFFSFVSDSSGRFS</sequence>
<keyword evidence="9" id="KW-1185">Reference proteome</keyword>
<dbReference type="GO" id="GO:0016491">
    <property type="term" value="F:oxidoreductase activity"/>
    <property type="evidence" value="ECO:0007669"/>
    <property type="project" value="InterPro"/>
</dbReference>
<comment type="function">
    <text evidence="3">Probable oxidoreductase that may play a role as regulator of mitochondrial function.</text>
</comment>
<feature type="region of interest" description="Disordered" evidence="6">
    <location>
        <begin position="1220"/>
        <end position="1260"/>
    </location>
</feature>
<evidence type="ECO:0000256" key="5">
    <source>
        <dbReference type="ARBA" id="ARBA00040298"/>
    </source>
</evidence>
<evidence type="ECO:0000256" key="2">
    <source>
        <dbReference type="ARBA" id="ARBA00006046"/>
    </source>
</evidence>
<evidence type="ECO:0000256" key="4">
    <source>
        <dbReference type="ARBA" id="ARBA00038825"/>
    </source>
</evidence>
<dbReference type="Proteomes" id="UP000095280">
    <property type="component" value="Unplaced"/>
</dbReference>
<feature type="compositionally biased region" description="Low complexity" evidence="6">
    <location>
        <begin position="1224"/>
        <end position="1255"/>
    </location>
</feature>
<comment type="subunit">
    <text evidence="4">Interacts with COX5B; this interaction may contribute to localize PYROXD2 to the inner face of the inner mitochondrial membrane.</text>
</comment>
<evidence type="ECO:0000256" key="7">
    <source>
        <dbReference type="SAM" id="Phobius"/>
    </source>
</evidence>
<evidence type="ECO:0000256" key="3">
    <source>
        <dbReference type="ARBA" id="ARBA00037217"/>
    </source>
</evidence>
<feature type="region of interest" description="Disordered" evidence="6">
    <location>
        <begin position="1"/>
        <end position="25"/>
    </location>
</feature>
<dbReference type="GO" id="GO:0005759">
    <property type="term" value="C:mitochondrial matrix"/>
    <property type="evidence" value="ECO:0007669"/>
    <property type="project" value="UniProtKB-SubCell"/>
</dbReference>